<dbReference type="Proteomes" id="UP000053480">
    <property type="component" value="Unassembled WGS sequence"/>
</dbReference>
<reference evidence="1" key="1">
    <citation type="submission" date="2024-07" db="EMBL/GenBank/DDBJ databases">
        <title>Metagenome and Metagenome-Assembled Genomes of Archaea from a hot spring from the geothermal field of Los Azufres, Mexico.</title>
        <authorList>
            <person name="Marin-Paredes R."/>
            <person name="Martinez-Romero E."/>
            <person name="Servin-Garciduenas L.E."/>
        </authorList>
    </citation>
    <scope>NUCLEOTIDE SEQUENCE</scope>
    <source>
        <strain evidence="1">AZ1-454</strain>
    </source>
</reference>
<comment type="caution">
    <text evidence="1">The sequence shown here is derived from an EMBL/GenBank/DDBJ whole genome shotgun (WGS) entry which is preliminary data.</text>
</comment>
<sequence length="105" mass="12347">MSTEFLTTREKIFLLLKYAEEPMTARDIMKALGIRKEKEVYDHIFHLAKSSKRKDYVVLVISPKCESCGYEFEVEFPKKPSRCPVCKSERISPPKFLIKEKKVMK</sequence>
<gene>
    <name evidence="1" type="ORF">TQ35_0003715</name>
</gene>
<accession>A0ACC6TN42</accession>
<proteinExistence type="predicted"/>
<name>A0ACC6TN42_9CREN</name>
<evidence type="ECO:0000313" key="2">
    <source>
        <dbReference type="Proteomes" id="UP000053480"/>
    </source>
</evidence>
<evidence type="ECO:0000313" key="1">
    <source>
        <dbReference type="EMBL" id="MEW9491296.1"/>
    </source>
</evidence>
<protein>
    <submittedName>
        <fullName evidence="1">Transcriptional regulator</fullName>
    </submittedName>
</protein>
<dbReference type="EMBL" id="JZWS03000003">
    <property type="protein sequence ID" value="MEW9491296.1"/>
    <property type="molecule type" value="Genomic_DNA"/>
</dbReference>
<organism evidence="1 2">
    <name type="scientific">Candidatus Aramenus sulfurataquae</name>
    <dbReference type="NCBI Taxonomy" id="1326980"/>
    <lineage>
        <taxon>Archaea</taxon>
        <taxon>Thermoproteota</taxon>
        <taxon>Thermoprotei</taxon>
        <taxon>Sulfolobales</taxon>
        <taxon>Sulfolobaceae</taxon>
        <taxon>Candidatus Aramenus</taxon>
    </lineage>
</organism>